<name>A0A329KQU5_9MYCO</name>
<keyword evidence="1" id="KW-0732">Signal</keyword>
<sequence>MQRRHWVNLGSGRRTGSRWVAAAVAAFASAAAFACPAAVHADAQLCDPASVDTNQMCHFDASAPLSDISMVFPANYPDEQTMIGYLTKVSDDFGNERGPVNTLKSPTALKVTGTRYSSGPPASGTQSVVTEIYQNLGAAHPLVWYRSFNFDLANQQPITFDALFRPGSQPLQTILPIVQKTLADRYRATVSIPPATGLQPTNYQSFAITNDAIVFFFDQNALQPAMEATQVSVPRNAIASMISPEIA</sequence>
<organism evidence="3 4">
    <name type="scientific">Mycobacterium colombiense</name>
    <dbReference type="NCBI Taxonomy" id="339268"/>
    <lineage>
        <taxon>Bacteria</taxon>
        <taxon>Bacillati</taxon>
        <taxon>Actinomycetota</taxon>
        <taxon>Actinomycetes</taxon>
        <taxon>Mycobacteriales</taxon>
        <taxon>Mycobacteriaceae</taxon>
        <taxon>Mycobacterium</taxon>
        <taxon>Mycobacterium avium complex (MAC)</taxon>
    </lineage>
</organism>
<protein>
    <submittedName>
        <fullName evidence="3">DUF3298 domain-containing protein</fullName>
    </submittedName>
</protein>
<dbReference type="PROSITE" id="PS51257">
    <property type="entry name" value="PROKAR_LIPOPROTEIN"/>
    <property type="match status" value="1"/>
</dbReference>
<accession>A0A329KQU5</accession>
<dbReference type="Gene3D" id="3.30.565.40">
    <property type="entry name" value="Fervidobacterium nodosum Rt17-B1 like"/>
    <property type="match status" value="1"/>
</dbReference>
<feature type="domain" description="DUF3298" evidence="2">
    <location>
        <begin position="162"/>
        <end position="235"/>
    </location>
</feature>
<dbReference type="NCBIfam" id="NF043047">
    <property type="entry name" value="EstaseRv3036c"/>
    <property type="match status" value="1"/>
</dbReference>
<evidence type="ECO:0000256" key="1">
    <source>
        <dbReference type="SAM" id="SignalP"/>
    </source>
</evidence>
<dbReference type="AlphaFoldDB" id="A0A329KQU5"/>
<dbReference type="Proteomes" id="UP000250347">
    <property type="component" value="Unassembled WGS sequence"/>
</dbReference>
<feature type="chain" id="PRO_5038457729" evidence="1">
    <location>
        <begin position="35"/>
        <end position="247"/>
    </location>
</feature>
<dbReference type="Gene3D" id="3.90.640.20">
    <property type="entry name" value="Heat-shock cognate protein, ATPase"/>
    <property type="match status" value="1"/>
</dbReference>
<dbReference type="InterPro" id="IPR037126">
    <property type="entry name" value="PdaC/RsiV-like_sf"/>
</dbReference>
<dbReference type="Pfam" id="PF11738">
    <property type="entry name" value="DUF3298"/>
    <property type="match status" value="1"/>
</dbReference>
<feature type="signal peptide" evidence="1">
    <location>
        <begin position="1"/>
        <end position="34"/>
    </location>
</feature>
<evidence type="ECO:0000259" key="2">
    <source>
        <dbReference type="Pfam" id="PF11738"/>
    </source>
</evidence>
<dbReference type="EMBL" id="QMEU01000010">
    <property type="protein sequence ID" value="RAU98228.1"/>
    <property type="molecule type" value="Genomic_DNA"/>
</dbReference>
<dbReference type="InterPro" id="IPR053421">
    <property type="entry name" value="Esterase_Immunogenic_RsiV"/>
</dbReference>
<gene>
    <name evidence="3" type="ORF">DQP58_05960</name>
</gene>
<dbReference type="InterPro" id="IPR021729">
    <property type="entry name" value="DUF3298"/>
</dbReference>
<comment type="caution">
    <text evidence="3">The sequence shown here is derived from an EMBL/GenBank/DDBJ whole genome shotgun (WGS) entry which is preliminary data.</text>
</comment>
<evidence type="ECO:0000313" key="4">
    <source>
        <dbReference type="Proteomes" id="UP000250347"/>
    </source>
</evidence>
<reference evidence="3 4" key="1">
    <citation type="submission" date="2018-06" db="EMBL/GenBank/DDBJ databases">
        <title>NTM in soil in Japan.</title>
        <authorList>
            <person name="Ohya K."/>
        </authorList>
    </citation>
    <scope>NUCLEOTIDE SEQUENCE [LARGE SCALE GENOMIC DNA]</scope>
    <source>
        <strain evidence="3 4">GF76</strain>
    </source>
</reference>
<evidence type="ECO:0000313" key="3">
    <source>
        <dbReference type="EMBL" id="RAU98228.1"/>
    </source>
</evidence>
<proteinExistence type="predicted"/>